<dbReference type="AlphaFoldDB" id="A0A101KR16"/>
<dbReference type="Proteomes" id="UP000053176">
    <property type="component" value="Unassembled WGS sequence"/>
</dbReference>
<gene>
    <name evidence="1" type="ORF">AU467_04930</name>
</gene>
<sequence length="81" mass="8868">MHGERQRRAGIEVPDFRGILHPMPSRKLAFLQKEIDRGRMAARASRAVAKSLGIPAALGMRLKVECGDDFGSAGHEKSAQK</sequence>
<organism evidence="1 2">
    <name type="scientific">Rhizobium loti</name>
    <name type="common">Mesorhizobium loti</name>
    <dbReference type="NCBI Taxonomy" id="381"/>
    <lineage>
        <taxon>Bacteria</taxon>
        <taxon>Pseudomonadati</taxon>
        <taxon>Pseudomonadota</taxon>
        <taxon>Alphaproteobacteria</taxon>
        <taxon>Hyphomicrobiales</taxon>
        <taxon>Phyllobacteriaceae</taxon>
        <taxon>Mesorhizobium</taxon>
    </lineage>
</organism>
<dbReference type="EMBL" id="LPWA01000120">
    <property type="protein sequence ID" value="KUM25291.1"/>
    <property type="molecule type" value="Genomic_DNA"/>
</dbReference>
<reference evidence="1 2" key="1">
    <citation type="submission" date="2015-12" db="EMBL/GenBank/DDBJ databases">
        <title>Draft genome sequence of Mesorhizobium sp. UFLA 01-765, a multitolerant efficient symbiont and plant-growth promoting strain isolated from Zn-mining soil using Leucaena leucocephala as a trap plant.</title>
        <authorList>
            <person name="Rangel W.M."/>
            <person name="Thijs S."/>
            <person name="Longatti S.M."/>
            <person name="Moreira F.M."/>
            <person name="Weyens N."/>
            <person name="Vangronsveld J."/>
            <person name="Van Hamme J.D."/>
            <person name="Bottos E.M."/>
            <person name="Rineau F."/>
        </authorList>
    </citation>
    <scope>NUCLEOTIDE SEQUENCE [LARGE SCALE GENOMIC DNA]</scope>
    <source>
        <strain evidence="1 2">UFLA 01-765</strain>
    </source>
</reference>
<proteinExistence type="predicted"/>
<accession>A0A101KR16</accession>
<evidence type="ECO:0000313" key="2">
    <source>
        <dbReference type="Proteomes" id="UP000053176"/>
    </source>
</evidence>
<protein>
    <submittedName>
        <fullName evidence="1">Uncharacterized protein</fullName>
    </submittedName>
</protein>
<comment type="caution">
    <text evidence="1">The sequence shown here is derived from an EMBL/GenBank/DDBJ whole genome shotgun (WGS) entry which is preliminary data.</text>
</comment>
<evidence type="ECO:0000313" key="1">
    <source>
        <dbReference type="EMBL" id="KUM25291.1"/>
    </source>
</evidence>
<name>A0A101KR16_RHILI</name>